<keyword evidence="1" id="KW-1133">Transmembrane helix</keyword>
<protein>
    <submittedName>
        <fullName evidence="2">Uncharacterized protein</fullName>
    </submittedName>
</protein>
<feature type="transmembrane region" description="Helical" evidence="1">
    <location>
        <begin position="21"/>
        <end position="46"/>
    </location>
</feature>
<dbReference type="HOGENOM" id="CLU_213804_0_0_6"/>
<dbReference type="Proteomes" id="UP000003692">
    <property type="component" value="Unassembled WGS sequence"/>
</dbReference>
<keyword evidence="1" id="KW-0812">Transmembrane</keyword>
<sequence length="53" mass="5224">MKSLISDVIGLVGFGLLTAGVYLQLGVAPALMISGGLLLAGALAIARRGARAS</sequence>
<name>D4F814_EDWTA</name>
<proteinExistence type="predicted"/>
<dbReference type="AlphaFoldDB" id="D4F814"/>
<evidence type="ECO:0000313" key="2">
    <source>
        <dbReference type="EMBL" id="EFE22100.1"/>
    </source>
</evidence>
<comment type="caution">
    <text evidence="2">The sequence shown here is derived from an EMBL/GenBank/DDBJ whole genome shotgun (WGS) entry which is preliminary data.</text>
</comment>
<gene>
    <name evidence="2" type="ORF">EDWATA_02901</name>
</gene>
<organism evidence="2 3">
    <name type="scientific">Edwardsiella tarda ATCC 23685</name>
    <dbReference type="NCBI Taxonomy" id="500638"/>
    <lineage>
        <taxon>Bacteria</taxon>
        <taxon>Pseudomonadati</taxon>
        <taxon>Pseudomonadota</taxon>
        <taxon>Gammaproteobacteria</taxon>
        <taxon>Enterobacterales</taxon>
        <taxon>Hafniaceae</taxon>
        <taxon>Edwardsiella</taxon>
    </lineage>
</organism>
<keyword evidence="1" id="KW-0472">Membrane</keyword>
<reference evidence="2 3" key="1">
    <citation type="submission" date="2010-02" db="EMBL/GenBank/DDBJ databases">
        <authorList>
            <person name="Weinstock G."/>
            <person name="Sodergren E."/>
            <person name="Clifton S."/>
            <person name="Fulton L."/>
            <person name="Fulton B."/>
            <person name="Courtney L."/>
            <person name="Fronick C."/>
            <person name="Harrison M."/>
            <person name="Strong C."/>
            <person name="Farmer C."/>
            <person name="Delahaunty K."/>
            <person name="Markovic C."/>
            <person name="Hall O."/>
            <person name="Minx P."/>
            <person name="Tomlinson C."/>
            <person name="Mitreva M."/>
            <person name="Nelson J."/>
            <person name="Hou S."/>
            <person name="Wollam A."/>
            <person name="Pepin K.H."/>
            <person name="Johnson M."/>
            <person name="Bhonagiri V."/>
            <person name="Zhang X."/>
            <person name="Suruliraj S."/>
            <person name="Warren W."/>
            <person name="Chinwalla A."/>
            <person name="Mardis E.R."/>
            <person name="Wilson R.K."/>
        </authorList>
    </citation>
    <scope>NUCLEOTIDE SEQUENCE [LARGE SCALE GENOMIC DNA]</scope>
    <source>
        <strain evidence="2 3">ATCC 23685</strain>
    </source>
</reference>
<dbReference type="EMBL" id="ADGK01000247">
    <property type="protein sequence ID" value="EFE22100.1"/>
    <property type="molecule type" value="Genomic_DNA"/>
</dbReference>
<evidence type="ECO:0000256" key="1">
    <source>
        <dbReference type="SAM" id="Phobius"/>
    </source>
</evidence>
<evidence type="ECO:0000313" key="3">
    <source>
        <dbReference type="Proteomes" id="UP000003692"/>
    </source>
</evidence>
<accession>D4F814</accession>